<reference evidence="1 2" key="1">
    <citation type="submission" date="2020-01" db="EMBL/GenBank/DDBJ databases">
        <title>Aspergillus terreus IFO 6365 whole genome shotgun sequence.</title>
        <authorList>
            <person name="Kanamasa S."/>
            <person name="Takahashi H."/>
        </authorList>
    </citation>
    <scope>NUCLEOTIDE SEQUENCE [LARGE SCALE GENOMIC DNA]</scope>
    <source>
        <strain evidence="1 2">IFO 6365</strain>
    </source>
</reference>
<accession>A0A5M3YLS9</accession>
<proteinExistence type="predicted"/>
<gene>
    <name evidence="1" type="ORF">ATEIFO6365_0001049400</name>
</gene>
<sequence>MSFFTLIGETSRPPCSCSKAQQVYQRMEHYIRTAPEHHADDYSIHTGKPDTTLEEVCLYSMRDAMQWWSHWYGSLEDHYWKKTLISISTIPDDVMIPPQDLASGRFRFLGNSLSDILAGLRSEGMSPEDITLIEHDLLRQYIIQYLEKADPEIMQMLRGNITLTLRWRGLTSFCDGASIAVVAARGIPLAAISNTGVELASVAQLIGLDICKETRGILQGEATETVAGAGDREQRKREMRWVQARLIERLNLCPEGNYLKPYATSSFRYFFMMDRYRERLIQRRLPLTDAQSRLLQRQIRAAGGLGDMGYRSGKETNHGKGVDDWDTAIESVHIENLV</sequence>
<organism evidence="1 2">
    <name type="scientific">Aspergillus terreus</name>
    <dbReference type="NCBI Taxonomy" id="33178"/>
    <lineage>
        <taxon>Eukaryota</taxon>
        <taxon>Fungi</taxon>
        <taxon>Dikarya</taxon>
        <taxon>Ascomycota</taxon>
        <taxon>Pezizomycotina</taxon>
        <taxon>Eurotiomycetes</taxon>
        <taxon>Eurotiomycetidae</taxon>
        <taxon>Eurotiales</taxon>
        <taxon>Aspergillaceae</taxon>
        <taxon>Aspergillus</taxon>
        <taxon>Aspergillus subgen. Circumdati</taxon>
    </lineage>
</organism>
<dbReference type="VEuPathDB" id="FungiDB:ATEG_01294"/>
<dbReference type="Proteomes" id="UP000452235">
    <property type="component" value="Unassembled WGS sequence"/>
</dbReference>
<evidence type="ECO:0000313" key="1">
    <source>
        <dbReference type="EMBL" id="GFF12271.1"/>
    </source>
</evidence>
<dbReference type="AlphaFoldDB" id="A0A5M3YLS9"/>
<keyword evidence="2" id="KW-1185">Reference proteome</keyword>
<dbReference type="OrthoDB" id="4658148at2759"/>
<protein>
    <submittedName>
        <fullName evidence="1">Uncharacterized protein</fullName>
    </submittedName>
</protein>
<dbReference type="EMBL" id="BLJY01000001">
    <property type="protein sequence ID" value="GFF12271.1"/>
    <property type="molecule type" value="Genomic_DNA"/>
</dbReference>
<evidence type="ECO:0000313" key="2">
    <source>
        <dbReference type="Proteomes" id="UP000452235"/>
    </source>
</evidence>
<comment type="caution">
    <text evidence="1">The sequence shown here is derived from an EMBL/GenBank/DDBJ whole genome shotgun (WGS) entry which is preliminary data.</text>
</comment>
<name>A0A5M3YLS9_ASPTE</name>